<proteinExistence type="predicted"/>
<dbReference type="STRING" id="43335.A0A4U5PR18"/>
<dbReference type="AlphaFoldDB" id="A0A4U5PR18"/>
<dbReference type="SUPFAM" id="SSF52047">
    <property type="entry name" value="RNI-like"/>
    <property type="match status" value="1"/>
</dbReference>
<dbReference type="Pfam" id="PF00646">
    <property type="entry name" value="F-box"/>
    <property type="match status" value="1"/>
</dbReference>
<dbReference type="Gene3D" id="1.20.1280.50">
    <property type="match status" value="1"/>
</dbReference>
<gene>
    <name evidence="2" type="ORF">D5086_0000197090</name>
</gene>
<dbReference type="InterPro" id="IPR032675">
    <property type="entry name" value="LRR_dom_sf"/>
</dbReference>
<accession>A0A4U5PR18</accession>
<organism evidence="2">
    <name type="scientific">Populus alba</name>
    <name type="common">White poplar</name>
    <dbReference type="NCBI Taxonomy" id="43335"/>
    <lineage>
        <taxon>Eukaryota</taxon>
        <taxon>Viridiplantae</taxon>
        <taxon>Streptophyta</taxon>
        <taxon>Embryophyta</taxon>
        <taxon>Tracheophyta</taxon>
        <taxon>Spermatophyta</taxon>
        <taxon>Magnoliopsida</taxon>
        <taxon>eudicotyledons</taxon>
        <taxon>Gunneridae</taxon>
        <taxon>Pentapetalae</taxon>
        <taxon>rosids</taxon>
        <taxon>fabids</taxon>
        <taxon>Malpighiales</taxon>
        <taxon>Salicaceae</taxon>
        <taxon>Saliceae</taxon>
        <taxon>Populus</taxon>
    </lineage>
</organism>
<dbReference type="FunFam" id="1.20.1280.50:FF:000022">
    <property type="entry name" value="F-box protein FBW2"/>
    <property type="match status" value="1"/>
</dbReference>
<sequence>MDEGVDCAVAGKQNCMAGGKNPELLAHRPQVIKRLSLLLPIQVKSKDTAQLPPLSPSIWKALADLLSIRVLHNLNGNDLFWVRGSNEWKDSCFYVEIKTYESNSRRKKEKESSLLPGYMEEGDEYRRWDELIPDALGLIFRNLSLQEILTMVPRVCKSWSRAVSGPYCWQEINIEEWSTRCHPDHLDRMLQMLITRSCGSLRKLCVSGLHNDTNFSFLADHAGSLQTLRIPRSDISDSIVEQIAGRLSTVTFLDVSYCNKISGRALEAIGKHCKLLAGLCRNMHPLDTEGLEAQDDEAYAIATTMPKLKRLEMAYHLVSTESLLQILSSCTNLEFMDLRGCWNVNLDNKFFKEKFQKLTVLGPLVMEDYYEANDWEEDCSEYSDDSDYLAWGFLAGDGGDYDDDESYDEMWDDEGRLEELELRFYEGADAGLYGWPPSP</sequence>
<dbReference type="Gene3D" id="3.80.10.10">
    <property type="entry name" value="Ribonuclease Inhibitor"/>
    <property type="match status" value="1"/>
</dbReference>
<evidence type="ECO:0000259" key="1">
    <source>
        <dbReference type="Pfam" id="PF00646"/>
    </source>
</evidence>
<feature type="domain" description="F-box" evidence="1">
    <location>
        <begin position="128"/>
        <end position="170"/>
    </location>
</feature>
<dbReference type="PANTHER" id="PTHR38926:SF80">
    <property type="entry name" value="F-BOX DOMAIN, LEUCINE-RICH REPEAT DOMAIN SUPERFAMILY"/>
    <property type="match status" value="1"/>
</dbReference>
<dbReference type="PANTHER" id="PTHR38926">
    <property type="entry name" value="F-BOX DOMAIN CONTAINING PROTEIN, EXPRESSED"/>
    <property type="match status" value="1"/>
</dbReference>
<name>A0A4U5PR18_POPAL</name>
<reference evidence="2" key="1">
    <citation type="submission" date="2018-10" db="EMBL/GenBank/DDBJ databases">
        <title>Population genomic analysis revealed the cold adaptation of white poplar.</title>
        <authorList>
            <person name="Liu Y.-J."/>
        </authorList>
    </citation>
    <scope>NUCLEOTIDE SEQUENCE [LARGE SCALE GENOMIC DNA]</scope>
    <source>
        <strain evidence="2">PAL-ZL1</strain>
    </source>
</reference>
<comment type="caution">
    <text evidence="2">The sequence shown here is derived from an EMBL/GenBank/DDBJ whole genome shotgun (WGS) entry which is preliminary data.</text>
</comment>
<evidence type="ECO:0000313" key="2">
    <source>
        <dbReference type="EMBL" id="TKR99320.1"/>
    </source>
</evidence>
<dbReference type="EMBL" id="RCHU01000641">
    <property type="protein sequence ID" value="TKR99320.1"/>
    <property type="molecule type" value="Genomic_DNA"/>
</dbReference>
<protein>
    <submittedName>
        <fullName evidence="2">N7 family protein</fullName>
    </submittedName>
</protein>
<dbReference type="FunFam" id="3.80.10.10:FF:000257">
    <property type="entry name" value="F-box protein FBW2"/>
    <property type="match status" value="1"/>
</dbReference>
<dbReference type="InterPro" id="IPR001810">
    <property type="entry name" value="F-box_dom"/>
</dbReference>